<evidence type="ECO:0000256" key="2">
    <source>
        <dbReference type="ARBA" id="ARBA00022729"/>
    </source>
</evidence>
<dbReference type="STRING" id="29730.A0A0D2RT26"/>
<keyword evidence="3" id="KW-0677">Repeat</keyword>
<dbReference type="Proteomes" id="UP000032304">
    <property type="component" value="Chromosome 11"/>
</dbReference>
<dbReference type="PANTHER" id="PTHR48060:SF21">
    <property type="entry name" value="L DOMAIN-LIKE PROTEIN"/>
    <property type="match status" value="1"/>
</dbReference>
<evidence type="ECO:0000256" key="1">
    <source>
        <dbReference type="ARBA" id="ARBA00022614"/>
    </source>
</evidence>
<dbReference type="PANTHER" id="PTHR48060">
    <property type="entry name" value="DNA DAMAGE-REPAIR/TOLERATION PROTEIN DRT100"/>
    <property type="match status" value="1"/>
</dbReference>
<dbReference type="OMA" id="VINGNEC"/>
<proteinExistence type="predicted"/>
<dbReference type="FunFam" id="3.80.10.10:FF:000565">
    <property type="entry name" value="Leucine-rich repeat receptor-like kinase protein FLORAL ORGAN NUMBER1"/>
    <property type="match status" value="1"/>
</dbReference>
<keyword evidence="6" id="KW-1185">Reference proteome</keyword>
<accession>A0A0D2RT26</accession>
<dbReference type="InterPro" id="IPR013210">
    <property type="entry name" value="LRR_N_plant-typ"/>
</dbReference>
<dbReference type="eggNOG" id="ENOG502QPYS">
    <property type="taxonomic scope" value="Eukaryota"/>
</dbReference>
<evidence type="ECO:0000313" key="5">
    <source>
        <dbReference type="EMBL" id="KJB73887.1"/>
    </source>
</evidence>
<sequence>MLMELPKKYSEASNSFFLVYLQVIILLSYCNLQGLNMFCLATKSPVIRGSVTDQLALLQFKAKITGDQLKIMESWNSSSHFCQWRGVACDRKHQRVTKLEQQFLKLSGSLSPYIGNLSFLKGLNLANNNFYNQIPQEFGRLRRLETLELSNNSLTGEIPSNLSACSMLTFVHMRSNQLKGEIPASLGLLSNLIHLRFYNNSLTGSIPPSLGNLSSLKELHLALNGLTGNIPETLVRLTNLSFFSIGGNAIFGIVPVGMFNLSSIRVFDIGVNKIQGTLHSDLEITMPYVEFFSVRENQISGQIPISISNASNLNVLDFAVNRLSGNMPSLEKLDKLYKLFVSKNRLGHGKEGDLNFLCTLVNSTKLEYLYIRKNNFGGVFPDCVSNFSSTIMFLAVGWNKILGRIPDGIEN</sequence>
<keyword evidence="2" id="KW-0732">Signal</keyword>
<evidence type="ECO:0000313" key="6">
    <source>
        <dbReference type="Proteomes" id="UP000032304"/>
    </source>
</evidence>
<dbReference type="InterPro" id="IPR001611">
    <property type="entry name" value="Leu-rich_rpt"/>
</dbReference>
<dbReference type="FunFam" id="3.80.10.10:FF:000383">
    <property type="entry name" value="Leucine-rich repeat receptor protein kinase EMS1"/>
    <property type="match status" value="1"/>
</dbReference>
<dbReference type="Pfam" id="PF00560">
    <property type="entry name" value="LRR_1"/>
    <property type="match status" value="5"/>
</dbReference>
<dbReference type="EMBL" id="CM001750">
    <property type="protein sequence ID" value="KJB73887.1"/>
    <property type="molecule type" value="Genomic_DNA"/>
</dbReference>
<evidence type="ECO:0000259" key="4">
    <source>
        <dbReference type="Pfam" id="PF08263"/>
    </source>
</evidence>
<dbReference type="Gramene" id="KJB73887">
    <property type="protein sequence ID" value="KJB73887"/>
    <property type="gene ID" value="B456_011G258900"/>
</dbReference>
<evidence type="ECO:0000256" key="3">
    <source>
        <dbReference type="ARBA" id="ARBA00022737"/>
    </source>
</evidence>
<reference evidence="5 6" key="1">
    <citation type="journal article" date="2012" name="Nature">
        <title>Repeated polyploidization of Gossypium genomes and the evolution of spinnable cotton fibres.</title>
        <authorList>
            <person name="Paterson A.H."/>
            <person name="Wendel J.F."/>
            <person name="Gundlach H."/>
            <person name="Guo H."/>
            <person name="Jenkins J."/>
            <person name="Jin D."/>
            <person name="Llewellyn D."/>
            <person name="Showmaker K.C."/>
            <person name="Shu S."/>
            <person name="Udall J."/>
            <person name="Yoo M.J."/>
            <person name="Byers R."/>
            <person name="Chen W."/>
            <person name="Doron-Faigenboim A."/>
            <person name="Duke M.V."/>
            <person name="Gong L."/>
            <person name="Grimwood J."/>
            <person name="Grover C."/>
            <person name="Grupp K."/>
            <person name="Hu G."/>
            <person name="Lee T.H."/>
            <person name="Li J."/>
            <person name="Lin L."/>
            <person name="Liu T."/>
            <person name="Marler B.S."/>
            <person name="Page J.T."/>
            <person name="Roberts A.W."/>
            <person name="Romanel E."/>
            <person name="Sanders W.S."/>
            <person name="Szadkowski E."/>
            <person name="Tan X."/>
            <person name="Tang H."/>
            <person name="Xu C."/>
            <person name="Wang J."/>
            <person name="Wang Z."/>
            <person name="Zhang D."/>
            <person name="Zhang L."/>
            <person name="Ashrafi H."/>
            <person name="Bedon F."/>
            <person name="Bowers J.E."/>
            <person name="Brubaker C.L."/>
            <person name="Chee P.W."/>
            <person name="Das S."/>
            <person name="Gingle A.R."/>
            <person name="Haigler C.H."/>
            <person name="Harker D."/>
            <person name="Hoffmann L.V."/>
            <person name="Hovav R."/>
            <person name="Jones D.C."/>
            <person name="Lemke C."/>
            <person name="Mansoor S."/>
            <person name="ur Rahman M."/>
            <person name="Rainville L.N."/>
            <person name="Rambani A."/>
            <person name="Reddy U.K."/>
            <person name="Rong J.K."/>
            <person name="Saranga Y."/>
            <person name="Scheffler B.E."/>
            <person name="Scheffler J.A."/>
            <person name="Stelly D.M."/>
            <person name="Triplett B.A."/>
            <person name="Van Deynze A."/>
            <person name="Vaslin M.F."/>
            <person name="Waghmare V.N."/>
            <person name="Walford S.A."/>
            <person name="Wright R.J."/>
            <person name="Zaki E.A."/>
            <person name="Zhang T."/>
            <person name="Dennis E.S."/>
            <person name="Mayer K.F."/>
            <person name="Peterson D.G."/>
            <person name="Rokhsar D.S."/>
            <person name="Wang X."/>
            <person name="Schmutz J."/>
        </authorList>
    </citation>
    <scope>NUCLEOTIDE SEQUENCE [LARGE SCALE GENOMIC DNA]</scope>
</reference>
<protein>
    <recommendedName>
        <fullName evidence="4">Leucine-rich repeat-containing N-terminal plant-type domain-containing protein</fullName>
    </recommendedName>
</protein>
<dbReference type="InterPro" id="IPR053211">
    <property type="entry name" value="DNA_repair-toleration"/>
</dbReference>
<name>A0A0D2RT26_GOSRA</name>
<dbReference type="InterPro" id="IPR032675">
    <property type="entry name" value="LRR_dom_sf"/>
</dbReference>
<dbReference type="Pfam" id="PF08263">
    <property type="entry name" value="LRRNT_2"/>
    <property type="match status" value="1"/>
</dbReference>
<keyword evidence="1" id="KW-0433">Leucine-rich repeat</keyword>
<feature type="domain" description="Leucine-rich repeat-containing N-terminal plant-type" evidence="4">
    <location>
        <begin position="53"/>
        <end position="90"/>
    </location>
</feature>
<gene>
    <name evidence="5" type="ORF">B456_011G258900</name>
</gene>
<organism evidence="5 6">
    <name type="scientific">Gossypium raimondii</name>
    <name type="common">Peruvian cotton</name>
    <name type="synonym">Gossypium klotzschianum subsp. raimondii</name>
    <dbReference type="NCBI Taxonomy" id="29730"/>
    <lineage>
        <taxon>Eukaryota</taxon>
        <taxon>Viridiplantae</taxon>
        <taxon>Streptophyta</taxon>
        <taxon>Embryophyta</taxon>
        <taxon>Tracheophyta</taxon>
        <taxon>Spermatophyta</taxon>
        <taxon>Magnoliopsida</taxon>
        <taxon>eudicotyledons</taxon>
        <taxon>Gunneridae</taxon>
        <taxon>Pentapetalae</taxon>
        <taxon>rosids</taxon>
        <taxon>malvids</taxon>
        <taxon>Malvales</taxon>
        <taxon>Malvaceae</taxon>
        <taxon>Malvoideae</taxon>
        <taxon>Gossypium</taxon>
    </lineage>
</organism>
<dbReference type="AlphaFoldDB" id="A0A0D2RT26"/>
<dbReference type="SUPFAM" id="SSF52058">
    <property type="entry name" value="L domain-like"/>
    <property type="match status" value="1"/>
</dbReference>
<dbReference type="Gene3D" id="3.80.10.10">
    <property type="entry name" value="Ribonuclease Inhibitor"/>
    <property type="match status" value="3"/>
</dbReference>